<feature type="region of interest" description="Disordered" evidence="2">
    <location>
        <begin position="180"/>
        <end position="199"/>
    </location>
</feature>
<feature type="compositionally biased region" description="Basic and acidic residues" evidence="2">
    <location>
        <begin position="180"/>
        <end position="189"/>
    </location>
</feature>
<protein>
    <submittedName>
        <fullName evidence="5">Uncharacterized protein</fullName>
    </submittedName>
</protein>
<dbReference type="EMBL" id="LR796176">
    <property type="protein sequence ID" value="CAB4123933.1"/>
    <property type="molecule type" value="Genomic_DNA"/>
</dbReference>
<reference evidence="5" key="1">
    <citation type="submission" date="2020-05" db="EMBL/GenBank/DDBJ databases">
        <authorList>
            <person name="Chiriac C."/>
            <person name="Salcher M."/>
            <person name="Ghai R."/>
            <person name="Kavagutti S V."/>
        </authorList>
    </citation>
    <scope>NUCLEOTIDE SEQUENCE</scope>
</reference>
<dbReference type="EMBL" id="LR796152">
    <property type="protein sequence ID" value="CAB4121715.1"/>
    <property type="molecule type" value="Genomic_DNA"/>
</dbReference>
<evidence type="ECO:0000256" key="1">
    <source>
        <dbReference type="SAM" id="Coils"/>
    </source>
</evidence>
<dbReference type="EMBL" id="LR798268">
    <property type="protein sequence ID" value="CAB5219456.1"/>
    <property type="molecule type" value="Genomic_DNA"/>
</dbReference>
<accession>A0A6J7WNG3</accession>
<evidence type="ECO:0000256" key="2">
    <source>
        <dbReference type="SAM" id="MobiDB-lite"/>
    </source>
</evidence>
<keyword evidence="1" id="KW-0175">Coiled coil</keyword>
<evidence type="ECO:0000313" key="3">
    <source>
        <dbReference type="EMBL" id="CAB4121715.1"/>
    </source>
</evidence>
<feature type="coiled-coil region" evidence="1">
    <location>
        <begin position="80"/>
        <end position="107"/>
    </location>
</feature>
<proteinExistence type="predicted"/>
<gene>
    <name evidence="5" type="ORF">UFOVP220_84</name>
    <name evidence="3" type="ORF">UFOVP26_4</name>
    <name evidence="4" type="ORF">UFOVP44_93</name>
</gene>
<evidence type="ECO:0000313" key="5">
    <source>
        <dbReference type="EMBL" id="CAB5219456.1"/>
    </source>
</evidence>
<name>A0A6J7WNG3_9CAUD</name>
<organism evidence="5">
    <name type="scientific">uncultured Caudovirales phage</name>
    <dbReference type="NCBI Taxonomy" id="2100421"/>
    <lineage>
        <taxon>Viruses</taxon>
        <taxon>Duplodnaviria</taxon>
        <taxon>Heunggongvirae</taxon>
        <taxon>Uroviricota</taxon>
        <taxon>Caudoviricetes</taxon>
        <taxon>Peduoviridae</taxon>
        <taxon>Maltschvirus</taxon>
        <taxon>Maltschvirus maltsch</taxon>
    </lineage>
</organism>
<sequence>MSEVSISEEELALLAEIEEPVKTEPKAVSKPEVKAAEATAKPAFAVDPKQLAIDIAINQTDLDDGMISQAGLFARYAWTAAQAQAQYEKLKASFEILESKLDGEHREILAEAGGKVTEAMVRQAVVSDSRWGAAQSRLIDARTNSSFAKDVLESFKQKRDMLVQLAISDREEMKGTLRVMDTEEREEKRKKLAEKLNAN</sequence>
<evidence type="ECO:0000313" key="4">
    <source>
        <dbReference type="EMBL" id="CAB4123933.1"/>
    </source>
</evidence>